<dbReference type="EMBL" id="JAUSVO010000002">
    <property type="protein sequence ID" value="MDQ0436920.1"/>
    <property type="molecule type" value="Genomic_DNA"/>
</dbReference>
<feature type="domain" description="ABM" evidence="1">
    <location>
        <begin position="2"/>
        <end position="91"/>
    </location>
</feature>
<evidence type="ECO:0000313" key="3">
    <source>
        <dbReference type="Proteomes" id="UP001241603"/>
    </source>
</evidence>
<dbReference type="PROSITE" id="PS51725">
    <property type="entry name" value="ABM"/>
    <property type="match status" value="1"/>
</dbReference>
<dbReference type="SUPFAM" id="SSF54909">
    <property type="entry name" value="Dimeric alpha+beta barrel"/>
    <property type="match status" value="1"/>
</dbReference>
<keyword evidence="2" id="KW-0560">Oxidoreductase</keyword>
<dbReference type="Proteomes" id="UP001241603">
    <property type="component" value="Unassembled WGS sequence"/>
</dbReference>
<dbReference type="Pfam" id="PF03992">
    <property type="entry name" value="ABM"/>
    <property type="match status" value="1"/>
</dbReference>
<organism evidence="2 3">
    <name type="scientific">Kaistia dalseonensis</name>
    <dbReference type="NCBI Taxonomy" id="410840"/>
    <lineage>
        <taxon>Bacteria</taxon>
        <taxon>Pseudomonadati</taxon>
        <taxon>Pseudomonadota</taxon>
        <taxon>Alphaproteobacteria</taxon>
        <taxon>Hyphomicrobiales</taxon>
        <taxon>Kaistiaceae</taxon>
        <taxon>Kaistia</taxon>
    </lineage>
</organism>
<dbReference type="InterPro" id="IPR007138">
    <property type="entry name" value="ABM_dom"/>
</dbReference>
<name>A0ABU0H3Q8_9HYPH</name>
<gene>
    <name evidence="2" type="ORF">QO014_001305</name>
</gene>
<reference evidence="2 3" key="1">
    <citation type="submission" date="2023-07" db="EMBL/GenBank/DDBJ databases">
        <title>Genomic Encyclopedia of Type Strains, Phase IV (KMG-IV): sequencing the most valuable type-strain genomes for metagenomic binning, comparative biology and taxonomic classification.</title>
        <authorList>
            <person name="Goeker M."/>
        </authorList>
    </citation>
    <scope>NUCLEOTIDE SEQUENCE [LARGE SCALE GENOMIC DNA]</scope>
    <source>
        <strain evidence="2 3">B6-8</strain>
    </source>
</reference>
<evidence type="ECO:0000313" key="2">
    <source>
        <dbReference type="EMBL" id="MDQ0436920.1"/>
    </source>
</evidence>
<sequence length="102" mass="11417">MIVEHALLTVKPGQEAAFEATMREAAPLIAASDGFLGMDVRPSIETPGRYLLLVRWRSVADHDPGFRGSDRYQGWKALLHHFYEPFPLVEHYGEPVAAVGER</sequence>
<proteinExistence type="predicted"/>
<protein>
    <submittedName>
        <fullName evidence="2">Heme-degrading monooxygenase HmoA</fullName>
    </submittedName>
</protein>
<keyword evidence="2" id="KW-0503">Monooxygenase</keyword>
<dbReference type="RefSeq" id="WP_266347860.1">
    <property type="nucleotide sequence ID" value="NZ_JAPKNG010000002.1"/>
</dbReference>
<accession>A0ABU0H3Q8</accession>
<dbReference type="GO" id="GO:0004497">
    <property type="term" value="F:monooxygenase activity"/>
    <property type="evidence" value="ECO:0007669"/>
    <property type="project" value="UniProtKB-KW"/>
</dbReference>
<comment type="caution">
    <text evidence="2">The sequence shown here is derived from an EMBL/GenBank/DDBJ whole genome shotgun (WGS) entry which is preliminary data.</text>
</comment>
<keyword evidence="3" id="KW-1185">Reference proteome</keyword>
<evidence type="ECO:0000259" key="1">
    <source>
        <dbReference type="PROSITE" id="PS51725"/>
    </source>
</evidence>
<dbReference type="Gene3D" id="3.30.70.100">
    <property type="match status" value="1"/>
</dbReference>
<dbReference type="InterPro" id="IPR011008">
    <property type="entry name" value="Dimeric_a/b-barrel"/>
</dbReference>